<reference evidence="3" key="1">
    <citation type="submission" date="2016-11" db="EMBL/GenBank/DDBJ databases">
        <title>Complete genome sequence of Virgibacillus pantothenticus 21D, a halophilic bacterium isolated from the deep hypersaline anoxic basin Discovery in the Mediterranean Sea.</title>
        <authorList>
            <person name="Zeaiter Z."/>
            <person name="Booth J.M."/>
            <person name="Prosdocimi E.M."/>
            <person name="Mapelli F."/>
            <person name="Fusi M."/>
            <person name="Daffonchio D."/>
            <person name="Borin S."/>
            <person name="Crotti E."/>
        </authorList>
    </citation>
    <scope>NUCLEOTIDE SEQUENCE [LARGE SCALE GENOMIC DNA]</scope>
    <source>
        <strain evidence="3">21D</strain>
    </source>
</reference>
<organism evidence="2 3">
    <name type="scientific">Virgibacillus dokdonensis</name>
    <dbReference type="NCBI Taxonomy" id="302167"/>
    <lineage>
        <taxon>Bacteria</taxon>
        <taxon>Bacillati</taxon>
        <taxon>Bacillota</taxon>
        <taxon>Bacilli</taxon>
        <taxon>Bacillales</taxon>
        <taxon>Bacillaceae</taxon>
        <taxon>Virgibacillus</taxon>
    </lineage>
</organism>
<evidence type="ECO:0008006" key="4">
    <source>
        <dbReference type="Google" id="ProtNLM"/>
    </source>
</evidence>
<evidence type="ECO:0000313" key="2">
    <source>
        <dbReference type="EMBL" id="AUJ24888.1"/>
    </source>
</evidence>
<evidence type="ECO:0000256" key="1">
    <source>
        <dbReference type="SAM" id="Phobius"/>
    </source>
</evidence>
<dbReference type="RefSeq" id="WP_077702283.1">
    <property type="nucleotide sequence ID" value="NZ_CP018622.1"/>
</dbReference>
<evidence type="ECO:0000313" key="3">
    <source>
        <dbReference type="Proteomes" id="UP000234237"/>
    </source>
</evidence>
<feature type="transmembrane region" description="Helical" evidence="1">
    <location>
        <begin position="201"/>
        <end position="220"/>
    </location>
</feature>
<accession>A0A2K9IYT5</accession>
<dbReference type="AlphaFoldDB" id="A0A2K9IYT5"/>
<dbReference type="EMBL" id="CP018622">
    <property type="protein sequence ID" value="AUJ24888.1"/>
    <property type="molecule type" value="Genomic_DNA"/>
</dbReference>
<gene>
    <name evidence="2" type="ORF">A21D_01807</name>
</gene>
<feature type="transmembrane region" description="Helical" evidence="1">
    <location>
        <begin position="159"/>
        <end position="181"/>
    </location>
</feature>
<keyword evidence="1" id="KW-1133">Transmembrane helix</keyword>
<name>A0A2K9IYT5_9BACI</name>
<keyword evidence="1" id="KW-0472">Membrane</keyword>
<feature type="transmembrane region" description="Helical" evidence="1">
    <location>
        <begin position="48"/>
        <end position="66"/>
    </location>
</feature>
<dbReference type="Proteomes" id="UP000234237">
    <property type="component" value="Chromosome"/>
</dbReference>
<feature type="transmembrane region" description="Helical" evidence="1">
    <location>
        <begin position="127"/>
        <end position="147"/>
    </location>
</feature>
<dbReference type="KEGG" id="vpn:A21D_01807"/>
<feature type="transmembrane region" description="Helical" evidence="1">
    <location>
        <begin position="21"/>
        <end position="42"/>
    </location>
</feature>
<dbReference type="STRING" id="302167.GCA_900166595_00521"/>
<proteinExistence type="predicted"/>
<keyword evidence="1" id="KW-0812">Transmembrane</keyword>
<feature type="transmembrane region" description="Helical" evidence="1">
    <location>
        <begin position="100"/>
        <end position="121"/>
    </location>
</feature>
<protein>
    <recommendedName>
        <fullName evidence="4">ABC-2 family transporter protein</fullName>
    </recommendedName>
</protein>
<sequence>MQKWKQAWQVAKLELSISTRKIAFGCLIVLGFFPFTISNFQHYLDNSVISYDLFFILFFTLGINVGNPNYWHLKQANVYPLLMMQLPLPIKQEILIKSRFIIHFCFSFPVQFAFLIIFYVASPIAHLLSIPAYIAFAIIWLSVNLYIGTLTPISEVYPANWLFTAAMTFIFLFIFLFILSISHLIFDHGVVELSMIIARNWPVLSSAVSLIIGFAAVKAHQLYMKQIMNKRDYF</sequence>